<dbReference type="EMBL" id="CAJNOH010004750">
    <property type="protein sequence ID" value="CAF1379204.1"/>
    <property type="molecule type" value="Genomic_DNA"/>
</dbReference>
<evidence type="ECO:0000313" key="4">
    <source>
        <dbReference type="Proteomes" id="UP000663870"/>
    </source>
</evidence>
<dbReference type="Proteomes" id="UP000663870">
    <property type="component" value="Unassembled WGS sequence"/>
</dbReference>
<evidence type="ECO:0000313" key="2">
    <source>
        <dbReference type="EMBL" id="CAF1615319.1"/>
    </source>
</evidence>
<proteinExistence type="predicted"/>
<evidence type="ECO:0000313" key="1">
    <source>
        <dbReference type="EMBL" id="CAF1379204.1"/>
    </source>
</evidence>
<comment type="caution">
    <text evidence="1">The sequence shown here is derived from an EMBL/GenBank/DDBJ whole genome shotgun (WGS) entry which is preliminary data.</text>
</comment>
<reference evidence="1" key="1">
    <citation type="submission" date="2021-02" db="EMBL/GenBank/DDBJ databases">
        <authorList>
            <person name="Nowell W R."/>
        </authorList>
    </citation>
    <scope>NUCLEOTIDE SEQUENCE</scope>
</reference>
<dbReference type="Proteomes" id="UP000663854">
    <property type="component" value="Unassembled WGS sequence"/>
</dbReference>
<accession>A0A815JFZ7</accession>
<gene>
    <name evidence="2" type="ORF">JXQ802_LOCUS49902</name>
    <name evidence="1" type="ORF">PYM288_LOCUS33767</name>
</gene>
<sequence>MFAHQPRFIADLSLSSSSNPLNVPHYHHTMQQFVEHVKIAARKNNLRHQKSSKERYDRHRSNTQYSVGQSVLIRNRNPHINKFSPRFIGLYIIIDRLHDKTYIVRNDKSGHQAQVPLHDIRSIN</sequence>
<keyword evidence="4" id="KW-1185">Reference proteome</keyword>
<protein>
    <submittedName>
        <fullName evidence="1">Uncharacterized protein</fullName>
    </submittedName>
</protein>
<organism evidence="1 3">
    <name type="scientific">Rotaria sordida</name>
    <dbReference type="NCBI Taxonomy" id="392033"/>
    <lineage>
        <taxon>Eukaryota</taxon>
        <taxon>Metazoa</taxon>
        <taxon>Spiralia</taxon>
        <taxon>Gnathifera</taxon>
        <taxon>Rotifera</taxon>
        <taxon>Eurotatoria</taxon>
        <taxon>Bdelloidea</taxon>
        <taxon>Philodinida</taxon>
        <taxon>Philodinidae</taxon>
        <taxon>Rotaria</taxon>
    </lineage>
</organism>
<dbReference type="AlphaFoldDB" id="A0A815JFZ7"/>
<name>A0A815JFZ7_9BILA</name>
<evidence type="ECO:0000313" key="3">
    <source>
        <dbReference type="Proteomes" id="UP000663854"/>
    </source>
</evidence>
<dbReference type="EMBL" id="CAJNOL010006201">
    <property type="protein sequence ID" value="CAF1615319.1"/>
    <property type="molecule type" value="Genomic_DNA"/>
</dbReference>